<dbReference type="AlphaFoldDB" id="A0A0E9V6Q6"/>
<accession>A0A0E9V6Q6</accession>
<organism evidence="1">
    <name type="scientific">Anguilla anguilla</name>
    <name type="common">European freshwater eel</name>
    <name type="synonym">Muraena anguilla</name>
    <dbReference type="NCBI Taxonomy" id="7936"/>
    <lineage>
        <taxon>Eukaryota</taxon>
        <taxon>Metazoa</taxon>
        <taxon>Chordata</taxon>
        <taxon>Craniata</taxon>
        <taxon>Vertebrata</taxon>
        <taxon>Euteleostomi</taxon>
        <taxon>Actinopterygii</taxon>
        <taxon>Neopterygii</taxon>
        <taxon>Teleostei</taxon>
        <taxon>Anguilliformes</taxon>
        <taxon>Anguillidae</taxon>
        <taxon>Anguilla</taxon>
    </lineage>
</organism>
<dbReference type="EMBL" id="GBXM01035427">
    <property type="protein sequence ID" value="JAH73150.1"/>
    <property type="molecule type" value="Transcribed_RNA"/>
</dbReference>
<reference evidence="1" key="2">
    <citation type="journal article" date="2015" name="Fish Shellfish Immunol.">
        <title>Early steps in the European eel (Anguilla anguilla)-Vibrio vulnificus interaction in the gills: Role of the RtxA13 toxin.</title>
        <authorList>
            <person name="Callol A."/>
            <person name="Pajuelo D."/>
            <person name="Ebbesson L."/>
            <person name="Teles M."/>
            <person name="MacKenzie S."/>
            <person name="Amaro C."/>
        </authorList>
    </citation>
    <scope>NUCLEOTIDE SEQUENCE</scope>
</reference>
<protein>
    <submittedName>
        <fullName evidence="1">Uncharacterized protein</fullName>
    </submittedName>
</protein>
<sequence>MMTSQQPDNEACCPYSKLERKVGGYCLPCRKLANRSFLITP</sequence>
<reference evidence="1" key="1">
    <citation type="submission" date="2014-11" db="EMBL/GenBank/DDBJ databases">
        <authorList>
            <person name="Amaro Gonzalez C."/>
        </authorList>
    </citation>
    <scope>NUCLEOTIDE SEQUENCE</scope>
</reference>
<name>A0A0E9V6Q6_ANGAN</name>
<proteinExistence type="predicted"/>
<evidence type="ECO:0000313" key="1">
    <source>
        <dbReference type="EMBL" id="JAH73150.1"/>
    </source>
</evidence>